<accession>A0ABD3W9V6</accession>
<dbReference type="EMBL" id="JBJQND010000007">
    <property type="protein sequence ID" value="KAL3870161.1"/>
    <property type="molecule type" value="Genomic_DNA"/>
</dbReference>
<evidence type="ECO:0000313" key="1">
    <source>
        <dbReference type="EMBL" id="KAL3870161.1"/>
    </source>
</evidence>
<keyword evidence="2" id="KW-1185">Reference proteome</keyword>
<organism evidence="1 2">
    <name type="scientific">Sinanodonta woodiana</name>
    <name type="common">Chinese pond mussel</name>
    <name type="synonym">Anodonta woodiana</name>
    <dbReference type="NCBI Taxonomy" id="1069815"/>
    <lineage>
        <taxon>Eukaryota</taxon>
        <taxon>Metazoa</taxon>
        <taxon>Spiralia</taxon>
        <taxon>Lophotrochozoa</taxon>
        <taxon>Mollusca</taxon>
        <taxon>Bivalvia</taxon>
        <taxon>Autobranchia</taxon>
        <taxon>Heteroconchia</taxon>
        <taxon>Palaeoheterodonta</taxon>
        <taxon>Unionida</taxon>
        <taxon>Unionoidea</taxon>
        <taxon>Unionidae</taxon>
        <taxon>Unioninae</taxon>
        <taxon>Sinanodonta</taxon>
    </lineage>
</organism>
<dbReference type="Proteomes" id="UP001634394">
    <property type="component" value="Unassembled WGS sequence"/>
</dbReference>
<gene>
    <name evidence="1" type="ORF">ACJMK2_038243</name>
</gene>
<comment type="caution">
    <text evidence="1">The sequence shown here is derived from an EMBL/GenBank/DDBJ whole genome shotgun (WGS) entry which is preliminary data.</text>
</comment>
<dbReference type="AlphaFoldDB" id="A0ABD3W9V6"/>
<sequence length="182" mass="21163">MWDVYSTKIYFTSDTDGELTPFISFTVTRVEEFYNKSNHKCKAPKITNFKLHIGNIVDTETLAEEHEQTQQQIAQIQQQQPLAVKSLAEIQGEFKFQQVTKMEDALKPDTIYTVTALKKIKHRNTDRYLFRVHEHDKVISSSHFFEAEIANNPSLLTRPFTMRVDQLRTTPNKNKSLRVSLA</sequence>
<evidence type="ECO:0000313" key="2">
    <source>
        <dbReference type="Proteomes" id="UP001634394"/>
    </source>
</evidence>
<proteinExistence type="predicted"/>
<reference evidence="1 2" key="1">
    <citation type="submission" date="2024-11" db="EMBL/GenBank/DDBJ databases">
        <title>Chromosome-level genome assembly of the freshwater bivalve Anodonta woodiana.</title>
        <authorList>
            <person name="Chen X."/>
        </authorList>
    </citation>
    <scope>NUCLEOTIDE SEQUENCE [LARGE SCALE GENOMIC DNA]</scope>
    <source>
        <strain evidence="1">MN2024</strain>
        <tissue evidence="1">Gills</tissue>
    </source>
</reference>
<name>A0ABD3W9V6_SINWO</name>
<protein>
    <submittedName>
        <fullName evidence="1">Uncharacterized protein</fullName>
    </submittedName>
</protein>